<protein>
    <submittedName>
        <fullName evidence="2">Cytoplasmic protein</fullName>
    </submittedName>
</protein>
<dbReference type="BioCyc" id="SENT588858:STM14_RS02410-MONOMER"/>
<dbReference type="PATRIC" id="fig|588858.6.peg.512"/>
<keyword evidence="3" id="KW-1185">Reference proteome</keyword>
<feature type="region of interest" description="Disordered" evidence="1">
    <location>
        <begin position="1"/>
        <end position="33"/>
    </location>
</feature>
<dbReference type="KEGG" id="seo:STM14_0421"/>
<dbReference type="AlphaFoldDB" id="A0A0F6AXG9"/>
<evidence type="ECO:0000313" key="3">
    <source>
        <dbReference type="Proteomes" id="UP000002695"/>
    </source>
</evidence>
<reference evidence="2 3" key="1">
    <citation type="journal article" date="2010" name="J. Bacteriol.">
        <title>Short-term signatures of evolutionary change in the Salmonella enterica serovar typhimurium 14028 genome.</title>
        <authorList>
            <person name="Jarvik T."/>
            <person name="Smillie C."/>
            <person name="Groisman E.A."/>
            <person name="Ochman H."/>
        </authorList>
    </citation>
    <scope>NUCLEOTIDE SEQUENCE [LARGE SCALE GENOMIC DNA]</scope>
    <source>
        <strain evidence="3">14028s / SGSC 2262</strain>
    </source>
</reference>
<evidence type="ECO:0000313" key="2">
    <source>
        <dbReference type="EMBL" id="ACY86941.1"/>
    </source>
</evidence>
<evidence type="ECO:0000256" key="1">
    <source>
        <dbReference type="SAM" id="MobiDB-lite"/>
    </source>
</evidence>
<dbReference type="RefSeq" id="WP_000934834.1">
    <property type="nucleotide sequence ID" value="NC_016856.1"/>
</dbReference>
<proteinExistence type="predicted"/>
<sequence length="33" mass="3814">MLNRYYRFAVEKDDPSEAPESGDKPDSQPQKKS</sequence>
<gene>
    <name evidence="2" type="ordered locus">STM14_0421</name>
</gene>
<dbReference type="Proteomes" id="UP000002695">
    <property type="component" value="Chromosome"/>
</dbReference>
<dbReference type="EMBL" id="CP001363">
    <property type="protein sequence ID" value="ACY86941.1"/>
    <property type="molecule type" value="Genomic_DNA"/>
</dbReference>
<accession>A0A0F6AXG9</accession>
<dbReference type="HOGENOM" id="CLU_3383639_0_0_6"/>
<organism evidence="2 3">
    <name type="scientific">Salmonella typhimurium (strain 14028s / SGSC 2262)</name>
    <dbReference type="NCBI Taxonomy" id="588858"/>
    <lineage>
        <taxon>Bacteria</taxon>
        <taxon>Pseudomonadati</taxon>
        <taxon>Pseudomonadota</taxon>
        <taxon>Gammaproteobacteria</taxon>
        <taxon>Enterobacterales</taxon>
        <taxon>Enterobacteriaceae</taxon>
        <taxon>Salmonella</taxon>
    </lineage>
</organism>
<feature type="compositionally biased region" description="Basic and acidic residues" evidence="1">
    <location>
        <begin position="9"/>
        <end position="26"/>
    </location>
</feature>
<name>A0A0F6AXG9_SALT1</name>